<keyword evidence="1" id="KW-0012">Acyltransferase</keyword>
<organism evidence="1 2">
    <name type="scientific">Spiromyces aspiralis</name>
    <dbReference type="NCBI Taxonomy" id="68401"/>
    <lineage>
        <taxon>Eukaryota</taxon>
        <taxon>Fungi</taxon>
        <taxon>Fungi incertae sedis</taxon>
        <taxon>Zoopagomycota</taxon>
        <taxon>Kickxellomycotina</taxon>
        <taxon>Kickxellomycetes</taxon>
        <taxon>Kickxellales</taxon>
        <taxon>Kickxellaceae</taxon>
        <taxon>Spiromyces</taxon>
    </lineage>
</organism>
<reference evidence="1" key="1">
    <citation type="submission" date="2022-06" db="EMBL/GenBank/DDBJ databases">
        <title>Phylogenomic reconstructions and comparative analyses of Kickxellomycotina fungi.</title>
        <authorList>
            <person name="Reynolds N.K."/>
            <person name="Stajich J.E."/>
            <person name="Barry K."/>
            <person name="Grigoriev I.V."/>
            <person name="Crous P."/>
            <person name="Smith M.E."/>
        </authorList>
    </citation>
    <scope>NUCLEOTIDE SEQUENCE</scope>
    <source>
        <strain evidence="1">RSA 2271</strain>
    </source>
</reference>
<dbReference type="EMBL" id="JAMZIH010008236">
    <property type="protein sequence ID" value="KAJ1672527.1"/>
    <property type="molecule type" value="Genomic_DNA"/>
</dbReference>
<sequence length="299" mass="32541">LNVSPDAFIQMAFQIGFYRLFGRTVATYESTSTRGFHRGRTETSRSISDASKLLCQRMVEVDRHGVSNLQHQGELEDLFRKAVAAQSAYTAACARGQGIDRHLLGLRLSLKADDETPELFLDTAFKKSQHWVLSTSQISDPTLDVYGWGEVVPEGFGVAYSINDHSIHFGISSRNRGSRALADAIHQALLDSYEILRGKWKPNACEPATYSESLDSVDTVVEKLSDIKCTATDAEPNPATSDGAKRPVLTPRVSSSSFVHSIESRLVRTLRRSFHWVSASAGVKSSTSLGGGSGSGASN</sequence>
<name>A0ACC1H8V1_9FUNG</name>
<evidence type="ECO:0000313" key="1">
    <source>
        <dbReference type="EMBL" id="KAJ1672527.1"/>
    </source>
</evidence>
<dbReference type="Proteomes" id="UP001145114">
    <property type="component" value="Unassembled WGS sequence"/>
</dbReference>
<keyword evidence="2" id="KW-1185">Reference proteome</keyword>
<evidence type="ECO:0000313" key="2">
    <source>
        <dbReference type="Proteomes" id="UP001145114"/>
    </source>
</evidence>
<keyword evidence="1" id="KW-0808">Transferase</keyword>
<proteinExistence type="predicted"/>
<accession>A0ACC1H8V1</accession>
<protein>
    <submittedName>
        <fullName evidence="1">Carnitine O-acetyltransferase mitochondrial</fullName>
        <ecNumber evidence="1">2.3.1.7</ecNumber>
    </submittedName>
</protein>
<gene>
    <name evidence="1" type="primary">CAT2_4</name>
    <name evidence="1" type="ORF">EV182_007001</name>
</gene>
<dbReference type="EC" id="2.3.1.7" evidence="1"/>
<feature type="non-terminal residue" evidence="1">
    <location>
        <position position="1"/>
    </location>
</feature>
<comment type="caution">
    <text evidence="1">The sequence shown here is derived from an EMBL/GenBank/DDBJ whole genome shotgun (WGS) entry which is preliminary data.</text>
</comment>